<protein>
    <submittedName>
        <fullName evidence="2">Uncharacterized protein</fullName>
    </submittedName>
</protein>
<dbReference type="RefSeq" id="WP_372498705.1">
    <property type="nucleotide sequence ID" value="NZ_JAKFHA010000042.1"/>
</dbReference>
<feature type="non-terminal residue" evidence="2">
    <location>
        <position position="637"/>
    </location>
</feature>
<feature type="compositionally biased region" description="Low complexity" evidence="1">
    <location>
        <begin position="180"/>
        <end position="211"/>
    </location>
</feature>
<reference evidence="2" key="1">
    <citation type="submission" date="2022-01" db="EMBL/GenBank/DDBJ databases">
        <title>Genome-Based Taxonomic Classification of the Phylum Actinobacteria.</title>
        <authorList>
            <person name="Gao Y."/>
        </authorList>
    </citation>
    <scope>NUCLEOTIDE SEQUENCE</scope>
    <source>
        <strain evidence="2">KLBMP 8922</strain>
    </source>
</reference>
<sequence>MQPRLEATLADFVPALRFLSPDRVDRHLGHPDLPPAWWTSVPISRAVEAIGAEELPQRLADLAYEDLRHLRLGDLLPAAWLARNDFRLSQWPDGVRTNVLVRTPDWADLLTATVQEIGDWTQVGTSTVRPVIAQLFAEVLGLLPAEEIAARSAAFQAVAAPPAEAAPEADPEVAEPPQPEASQDSPAASGSPADAGAAEPAEAAAPAAPASRGIRISKRHVPADVPGTEPEPVPAPLPVPVAEPEVPALDDSGLGPVSDLLEAIEDELRPVSMPAPPTGDLGAVVRWLAEEAPDVPLMSELARVTLETVSVVGIEGAPPEVRTAVLRLTSLVPETLLPEGLDVSEEAFAVPGADLEDPYDAPEMTAILGAVRPEAPEALPAAGEPGALPAGPAVSPDDLTVLAMPAVVPGSRARRGLGEPDEHDAYDDPYGAADEDRAEDTGSPASPKSIDIFYERPLDDDAETADPEDTEDARDAEDASRPGAVDAFGEVPPATREDLPAAAPEPAAAEAPEAESVDAFGEIPPYTRDDIPVQTRSQAPDAEATVFEPAGGSLPSWIKGGGAKAGSPDDLATVEVGSGAAAEDSGPGDAAPADPARAAAAAASAAAAAAAARAVAPADSPADSPADAGPVIPPRPT</sequence>
<feature type="region of interest" description="Disordered" evidence="1">
    <location>
        <begin position="161"/>
        <end position="216"/>
    </location>
</feature>
<feature type="compositionally biased region" description="Low complexity" evidence="1">
    <location>
        <begin position="577"/>
        <end position="595"/>
    </location>
</feature>
<comment type="caution">
    <text evidence="2">The sequence shown here is derived from an EMBL/GenBank/DDBJ whole genome shotgun (WGS) entry which is preliminary data.</text>
</comment>
<organism evidence="2 3">
    <name type="scientific">Yinghuangia soli</name>
    <dbReference type="NCBI Taxonomy" id="2908204"/>
    <lineage>
        <taxon>Bacteria</taxon>
        <taxon>Bacillati</taxon>
        <taxon>Actinomycetota</taxon>
        <taxon>Actinomycetes</taxon>
        <taxon>Kitasatosporales</taxon>
        <taxon>Streptomycetaceae</taxon>
        <taxon>Yinghuangia</taxon>
    </lineage>
</organism>
<dbReference type="EMBL" id="JAKFHA010000042">
    <property type="protein sequence ID" value="MCF2533049.1"/>
    <property type="molecule type" value="Genomic_DNA"/>
</dbReference>
<keyword evidence="3" id="KW-1185">Reference proteome</keyword>
<feature type="compositionally biased region" description="Acidic residues" evidence="1">
    <location>
        <begin position="460"/>
        <end position="475"/>
    </location>
</feature>
<feature type="region of interest" description="Disordered" evidence="1">
    <location>
        <begin position="411"/>
        <end position="595"/>
    </location>
</feature>
<gene>
    <name evidence="2" type="ORF">LZ495_38355</name>
</gene>
<evidence type="ECO:0000256" key="1">
    <source>
        <dbReference type="SAM" id="MobiDB-lite"/>
    </source>
</evidence>
<dbReference type="AlphaFoldDB" id="A0AA41Q9W1"/>
<proteinExistence type="predicted"/>
<dbReference type="Proteomes" id="UP001165378">
    <property type="component" value="Unassembled WGS sequence"/>
</dbReference>
<feature type="region of interest" description="Disordered" evidence="1">
    <location>
        <begin position="612"/>
        <end position="637"/>
    </location>
</feature>
<evidence type="ECO:0000313" key="3">
    <source>
        <dbReference type="Proteomes" id="UP001165378"/>
    </source>
</evidence>
<accession>A0AA41Q9W1</accession>
<feature type="compositionally biased region" description="Low complexity" evidence="1">
    <location>
        <begin position="612"/>
        <end position="630"/>
    </location>
</feature>
<name>A0AA41Q9W1_9ACTN</name>
<feature type="compositionally biased region" description="Low complexity" evidence="1">
    <location>
        <begin position="500"/>
        <end position="511"/>
    </location>
</feature>
<evidence type="ECO:0000313" key="2">
    <source>
        <dbReference type="EMBL" id="MCF2533049.1"/>
    </source>
</evidence>